<dbReference type="GO" id="GO:0004077">
    <property type="term" value="F:biotin--[biotin carboxyl-carrier protein] ligase activity"/>
    <property type="evidence" value="ECO:0007669"/>
    <property type="project" value="InterPro"/>
</dbReference>
<keyword evidence="2" id="KW-0436">Ligase</keyword>
<dbReference type="Gene3D" id="3.30.930.10">
    <property type="entry name" value="Bira Bifunctional Protein, Domain 2"/>
    <property type="match status" value="1"/>
</dbReference>
<dbReference type="GO" id="GO:0005737">
    <property type="term" value="C:cytoplasm"/>
    <property type="evidence" value="ECO:0007669"/>
    <property type="project" value="TreeGrafter"/>
</dbReference>
<name>A0A1Q2YBK1_9ASCO</name>
<evidence type="ECO:0000256" key="1">
    <source>
        <dbReference type="ARBA" id="ARBA00009934"/>
    </source>
</evidence>
<protein>
    <recommendedName>
        <fullName evidence="3">BPL/LPL catalytic domain-containing protein</fullName>
    </recommendedName>
</protein>
<proteinExistence type="inferred from homology"/>
<dbReference type="PROSITE" id="PS51733">
    <property type="entry name" value="BPL_LPL_CATALYTIC"/>
    <property type="match status" value="1"/>
</dbReference>
<dbReference type="NCBIfam" id="TIGR00121">
    <property type="entry name" value="birA_ligase"/>
    <property type="match status" value="1"/>
</dbReference>
<comment type="similarity">
    <text evidence="1">Belongs to the biotin--protein ligase family.</text>
</comment>
<gene>
    <name evidence="4" type="ORF">PMKS-000371</name>
</gene>
<evidence type="ECO:0000313" key="4">
    <source>
        <dbReference type="EMBL" id="GAV26910.1"/>
    </source>
</evidence>
<reference evidence="4 5" key="1">
    <citation type="submission" date="2016-08" db="EMBL/GenBank/DDBJ databases">
        <title>Whole genome shotgun sequence of Pichia membranifaciens KS47-1.</title>
        <authorList>
            <person name="Konishi M."/>
            <person name="Ishida M."/>
            <person name="Arakawa T."/>
            <person name="Kato Y."/>
            <person name="Horiuchi J."/>
        </authorList>
    </citation>
    <scope>NUCLEOTIDE SEQUENCE [LARGE SCALE GENOMIC DNA]</scope>
    <source>
        <strain evidence="4 5">KS47-1</strain>
    </source>
</reference>
<evidence type="ECO:0000256" key="2">
    <source>
        <dbReference type="ARBA" id="ARBA00022598"/>
    </source>
</evidence>
<dbReference type="PANTHER" id="PTHR12835:SF5">
    <property type="entry name" value="BIOTIN--PROTEIN LIGASE"/>
    <property type="match status" value="1"/>
</dbReference>
<evidence type="ECO:0000313" key="5">
    <source>
        <dbReference type="Proteomes" id="UP000186136"/>
    </source>
</evidence>
<dbReference type="AlphaFoldDB" id="A0A1Q2YBK1"/>
<dbReference type="SUPFAM" id="SSF55681">
    <property type="entry name" value="Class II aaRS and biotin synthetases"/>
    <property type="match status" value="1"/>
</dbReference>
<dbReference type="InterPro" id="IPR004408">
    <property type="entry name" value="Biotin_CoA_COase_ligase"/>
</dbReference>
<dbReference type="Pfam" id="PF03099">
    <property type="entry name" value="BPL_LplA_LipB"/>
    <property type="match status" value="1"/>
</dbReference>
<dbReference type="EMBL" id="BDGI01000012">
    <property type="protein sequence ID" value="GAV26910.1"/>
    <property type="molecule type" value="Genomic_DNA"/>
</dbReference>
<dbReference type="PANTHER" id="PTHR12835">
    <property type="entry name" value="BIOTIN PROTEIN LIGASE"/>
    <property type="match status" value="1"/>
</dbReference>
<accession>A0A1Q2YBK1</accession>
<dbReference type="Proteomes" id="UP000186136">
    <property type="component" value="Unassembled WGS sequence"/>
</dbReference>
<dbReference type="Pfam" id="PF09825">
    <property type="entry name" value="BPL_N"/>
    <property type="match status" value="1"/>
</dbReference>
<dbReference type="InterPro" id="IPR019197">
    <property type="entry name" value="Biotin-prot_ligase_N"/>
</dbReference>
<comment type="caution">
    <text evidence="4">The sequence shown here is derived from an EMBL/GenBank/DDBJ whole genome shotgun (WGS) entry which is preliminary data.</text>
</comment>
<dbReference type="InterPro" id="IPR045864">
    <property type="entry name" value="aa-tRNA-synth_II/BPL/LPL"/>
</dbReference>
<keyword evidence="5" id="KW-1185">Reference proteome</keyword>
<dbReference type="OrthoDB" id="10250105at2759"/>
<dbReference type="InterPro" id="IPR004143">
    <property type="entry name" value="BPL_LPL_catalytic"/>
</dbReference>
<feature type="domain" description="BPL/LPL catalytic" evidence="3">
    <location>
        <begin position="263"/>
        <end position="484"/>
    </location>
</feature>
<sequence>MEVSGPRELKFYPGICRGSSIKGFHYASDVGARVVEVSIDSKAIPDMPGPVHLYLNGGGMFVDAHKFSNVEILATYNEKMDVQDDDANGRNAAAVLCAVGRGKALLFGPHPEFSPTLMKEDPDIPSFTQVIKSLKATDKIRIEFLRLSLKKLGLRVNEKEYKRPKLTPLFLSSIDNKTAVDLVSNIESTLHYQIQNIIDVGRDKIAINRFHEGLHYGSNENNPEDPELAIKKIYLCNNELPDKTLTPDFDIKYFRNRLVEFYKSSNQELVPGSIGYTFMYGEVVTSTSALMDSNFRWLPLLPDGFLITGTVQVLGKGRSGNHWVNPKGVLPNSLLLKLPLKSAEIAPVVFVQYLSSMAYTHAILEYDLGYDEIPVKIKWPNDIYIKSSQYIGKTIEKNSKEVTHVKIGGVLVNINVFEGVQHLVVGAGLNVSNEAPTTSLNTVIKAMNEHYESIGSDKRLDPIKEEKLLAKYLANFNAMFEKFKKFGFKPFLSDYYKLWFHSNQIVTLNDEGNIKAEIFGITSDWGMLMAKDIKTGNVFQLQPDGNSFDMFNGLISQKR</sequence>
<organism evidence="4 5">
    <name type="scientific">Pichia membranifaciens</name>
    <dbReference type="NCBI Taxonomy" id="4926"/>
    <lineage>
        <taxon>Eukaryota</taxon>
        <taxon>Fungi</taxon>
        <taxon>Dikarya</taxon>
        <taxon>Ascomycota</taxon>
        <taxon>Saccharomycotina</taxon>
        <taxon>Pichiomycetes</taxon>
        <taxon>Pichiales</taxon>
        <taxon>Pichiaceae</taxon>
        <taxon>Pichia</taxon>
    </lineage>
</organism>
<evidence type="ECO:0000259" key="3">
    <source>
        <dbReference type="PROSITE" id="PS51733"/>
    </source>
</evidence>